<keyword evidence="4" id="KW-1185">Reference proteome</keyword>
<name>A0A073BA34_9PSEU</name>
<dbReference type="eggNOG" id="COG2350">
    <property type="taxonomic scope" value="Bacteria"/>
</dbReference>
<dbReference type="AlphaFoldDB" id="A0A073BA34"/>
<dbReference type="Gene3D" id="3.30.70.1060">
    <property type="entry name" value="Dimeric alpha+beta barrel"/>
    <property type="match status" value="1"/>
</dbReference>
<evidence type="ECO:0000259" key="2">
    <source>
        <dbReference type="Pfam" id="PF03795"/>
    </source>
</evidence>
<dbReference type="InterPro" id="IPR005545">
    <property type="entry name" value="YCII"/>
</dbReference>
<reference evidence="3 4" key="1">
    <citation type="submission" date="2014-06" db="EMBL/GenBank/DDBJ databases">
        <title>Saccharopolyspora rectivirgula DSM-43113 Genome sequencing.</title>
        <authorList>
            <person name="Barrera C."/>
            <person name="Millon L."/>
            <person name="Rognon B."/>
            <person name="Zaugg C."/>
            <person name="Monod M."/>
        </authorList>
    </citation>
    <scope>NUCLEOTIDE SEQUENCE [LARGE SCALE GENOMIC DNA]</scope>
    <source>
        <strain evidence="3 4">DSM 43113</strain>
    </source>
</reference>
<organism evidence="3 4">
    <name type="scientific">Saccharopolyspora rectivirgula</name>
    <dbReference type="NCBI Taxonomy" id="28042"/>
    <lineage>
        <taxon>Bacteria</taxon>
        <taxon>Bacillati</taxon>
        <taxon>Actinomycetota</taxon>
        <taxon>Actinomycetes</taxon>
        <taxon>Pseudonocardiales</taxon>
        <taxon>Pseudonocardiaceae</taxon>
        <taxon>Saccharopolyspora</taxon>
    </lineage>
</organism>
<dbReference type="Pfam" id="PF03795">
    <property type="entry name" value="YCII"/>
    <property type="match status" value="1"/>
</dbReference>
<dbReference type="SUPFAM" id="SSF54909">
    <property type="entry name" value="Dimeric alpha+beta barrel"/>
    <property type="match status" value="1"/>
</dbReference>
<protein>
    <recommendedName>
        <fullName evidence="2">YCII-related domain-containing protein</fullName>
    </recommendedName>
</protein>
<gene>
    <name evidence="3" type="ORF">GU90_08825</name>
</gene>
<dbReference type="Proteomes" id="UP000031419">
    <property type="component" value="Unassembled WGS sequence"/>
</dbReference>
<comment type="caution">
    <text evidence="3">The sequence shown here is derived from an EMBL/GenBank/DDBJ whole genome shotgun (WGS) entry which is preliminary data.</text>
</comment>
<dbReference type="OrthoDB" id="8968203at2"/>
<dbReference type="PANTHER" id="PTHR37828:SF1">
    <property type="entry name" value="YCII-RELATED DOMAIN-CONTAINING PROTEIN"/>
    <property type="match status" value="1"/>
</dbReference>
<sequence>MAKFVVQLVYGDQELLQQVRPVHREYCKELAERGVLLAAGPYADGEGAQLVYEAASEEELEKILDRDPYTERGVVAERAVREWTPVLGAWL</sequence>
<dbReference type="InterPro" id="IPR011008">
    <property type="entry name" value="Dimeric_a/b-barrel"/>
</dbReference>
<dbReference type="EMBL" id="JNVU01000024">
    <property type="protein sequence ID" value="KEI44604.1"/>
    <property type="molecule type" value="Genomic_DNA"/>
</dbReference>
<evidence type="ECO:0000256" key="1">
    <source>
        <dbReference type="ARBA" id="ARBA00007689"/>
    </source>
</evidence>
<evidence type="ECO:0000313" key="4">
    <source>
        <dbReference type="Proteomes" id="UP000031419"/>
    </source>
</evidence>
<dbReference type="STRING" id="28042.GU90_08825"/>
<proteinExistence type="inferred from homology"/>
<accession>A0A073BA34</accession>
<dbReference type="PANTHER" id="PTHR37828">
    <property type="entry name" value="GSR2449 PROTEIN"/>
    <property type="match status" value="1"/>
</dbReference>
<dbReference type="RefSeq" id="WP_029721637.1">
    <property type="nucleotide sequence ID" value="NZ_JAJUIW010000031.1"/>
</dbReference>
<feature type="domain" description="YCII-related" evidence="2">
    <location>
        <begin position="14"/>
        <end position="84"/>
    </location>
</feature>
<comment type="similarity">
    <text evidence="1">Belongs to the YciI family.</text>
</comment>
<evidence type="ECO:0000313" key="3">
    <source>
        <dbReference type="EMBL" id="KEI44604.1"/>
    </source>
</evidence>